<evidence type="ECO:0000256" key="2">
    <source>
        <dbReference type="ARBA" id="ARBA00023015"/>
    </source>
</evidence>
<evidence type="ECO:0000259" key="6">
    <source>
        <dbReference type="Pfam" id="PF08281"/>
    </source>
</evidence>
<reference evidence="8" key="1">
    <citation type="journal article" date="2019" name="Int. J. Syst. Evol. Microbiol.">
        <title>The Global Catalogue of Microorganisms (GCM) 10K type strain sequencing project: providing services to taxonomists for standard genome sequencing and annotation.</title>
        <authorList>
            <consortium name="The Broad Institute Genomics Platform"/>
            <consortium name="The Broad Institute Genome Sequencing Center for Infectious Disease"/>
            <person name="Wu L."/>
            <person name="Ma J."/>
        </authorList>
    </citation>
    <scope>NUCLEOTIDE SEQUENCE [LARGE SCALE GENOMIC DNA]</scope>
    <source>
        <strain evidence="8">JCM 17925</strain>
    </source>
</reference>
<dbReference type="Proteomes" id="UP001500936">
    <property type="component" value="Unassembled WGS sequence"/>
</dbReference>
<dbReference type="Gene3D" id="1.10.10.10">
    <property type="entry name" value="Winged helix-like DNA-binding domain superfamily/Winged helix DNA-binding domain"/>
    <property type="match status" value="1"/>
</dbReference>
<name>A0ABP8KQA0_9BACT</name>
<evidence type="ECO:0000256" key="3">
    <source>
        <dbReference type="ARBA" id="ARBA00023082"/>
    </source>
</evidence>
<evidence type="ECO:0000256" key="4">
    <source>
        <dbReference type="ARBA" id="ARBA00023163"/>
    </source>
</evidence>
<dbReference type="SUPFAM" id="SSF88946">
    <property type="entry name" value="Sigma2 domain of RNA polymerase sigma factors"/>
    <property type="match status" value="1"/>
</dbReference>
<dbReference type="InterPro" id="IPR014284">
    <property type="entry name" value="RNA_pol_sigma-70_dom"/>
</dbReference>
<proteinExistence type="inferred from homology"/>
<organism evidence="7 8">
    <name type="scientific">Nibrella viscosa</name>
    <dbReference type="NCBI Taxonomy" id="1084524"/>
    <lineage>
        <taxon>Bacteria</taxon>
        <taxon>Pseudomonadati</taxon>
        <taxon>Bacteroidota</taxon>
        <taxon>Cytophagia</taxon>
        <taxon>Cytophagales</taxon>
        <taxon>Spirosomataceae</taxon>
        <taxon>Nibrella</taxon>
    </lineage>
</organism>
<dbReference type="InterPro" id="IPR036388">
    <property type="entry name" value="WH-like_DNA-bd_sf"/>
</dbReference>
<dbReference type="Pfam" id="PF08281">
    <property type="entry name" value="Sigma70_r4_2"/>
    <property type="match status" value="1"/>
</dbReference>
<dbReference type="PANTHER" id="PTHR43133:SF46">
    <property type="entry name" value="RNA POLYMERASE SIGMA-70 FACTOR ECF SUBFAMILY"/>
    <property type="match status" value="1"/>
</dbReference>
<dbReference type="EMBL" id="BAABHB010000010">
    <property type="protein sequence ID" value="GAA4413145.1"/>
    <property type="molecule type" value="Genomic_DNA"/>
</dbReference>
<evidence type="ECO:0000313" key="7">
    <source>
        <dbReference type="EMBL" id="GAA4413145.1"/>
    </source>
</evidence>
<dbReference type="InterPro" id="IPR013249">
    <property type="entry name" value="RNA_pol_sigma70_r4_t2"/>
</dbReference>
<comment type="caution">
    <text evidence="7">The sequence shown here is derived from an EMBL/GenBank/DDBJ whole genome shotgun (WGS) entry which is preliminary data.</text>
</comment>
<comment type="similarity">
    <text evidence="1">Belongs to the sigma-70 factor family. ECF subfamily.</text>
</comment>
<gene>
    <name evidence="7" type="ORF">GCM10023187_41140</name>
</gene>
<protein>
    <submittedName>
        <fullName evidence="7">Sigma-70 family RNA polymerase sigma factor</fullName>
    </submittedName>
</protein>
<evidence type="ECO:0000313" key="8">
    <source>
        <dbReference type="Proteomes" id="UP001500936"/>
    </source>
</evidence>
<dbReference type="InterPro" id="IPR013324">
    <property type="entry name" value="RNA_pol_sigma_r3/r4-like"/>
</dbReference>
<evidence type="ECO:0000259" key="5">
    <source>
        <dbReference type="Pfam" id="PF04542"/>
    </source>
</evidence>
<dbReference type="InterPro" id="IPR039425">
    <property type="entry name" value="RNA_pol_sigma-70-like"/>
</dbReference>
<dbReference type="RefSeq" id="WP_345269851.1">
    <property type="nucleotide sequence ID" value="NZ_BAABHB010000010.1"/>
</dbReference>
<evidence type="ECO:0000256" key="1">
    <source>
        <dbReference type="ARBA" id="ARBA00010641"/>
    </source>
</evidence>
<dbReference type="PANTHER" id="PTHR43133">
    <property type="entry name" value="RNA POLYMERASE ECF-TYPE SIGMA FACTO"/>
    <property type="match status" value="1"/>
</dbReference>
<accession>A0ABP8KQA0</accession>
<dbReference type="CDD" id="cd06171">
    <property type="entry name" value="Sigma70_r4"/>
    <property type="match status" value="1"/>
</dbReference>
<dbReference type="Gene3D" id="1.10.1740.10">
    <property type="match status" value="1"/>
</dbReference>
<keyword evidence="3" id="KW-0731">Sigma factor</keyword>
<dbReference type="Pfam" id="PF04542">
    <property type="entry name" value="Sigma70_r2"/>
    <property type="match status" value="1"/>
</dbReference>
<dbReference type="InterPro" id="IPR007627">
    <property type="entry name" value="RNA_pol_sigma70_r2"/>
</dbReference>
<dbReference type="SUPFAM" id="SSF88659">
    <property type="entry name" value="Sigma3 and sigma4 domains of RNA polymerase sigma factors"/>
    <property type="match status" value="1"/>
</dbReference>
<keyword evidence="4" id="KW-0804">Transcription</keyword>
<sequence>METRQRIIDENKHLLELWHQAKAGDKVAYCRLAESQYRSLFTYALNFTDDRDFIKDCLQDIFIHIWENRYTISIQYVSIYLFKSLRNQILQEFRRARKPLSPLYSPEVNNVSDWQTVETDIERDEMDVESRHRVRQAIDTLPKRQQEAVFLKFYEGLENEQIAEVMEINRQSVANLLYKALGALKDQMTFHNYWMIALCLLADLAV</sequence>
<feature type="domain" description="RNA polymerase sigma-70 region 2" evidence="5">
    <location>
        <begin position="34"/>
        <end position="97"/>
    </location>
</feature>
<keyword evidence="2" id="KW-0805">Transcription regulation</keyword>
<dbReference type="NCBIfam" id="TIGR02937">
    <property type="entry name" value="sigma70-ECF"/>
    <property type="match status" value="1"/>
</dbReference>
<keyword evidence="8" id="KW-1185">Reference proteome</keyword>
<feature type="domain" description="RNA polymerase sigma factor 70 region 4 type 2" evidence="6">
    <location>
        <begin position="132"/>
        <end position="184"/>
    </location>
</feature>
<dbReference type="InterPro" id="IPR013325">
    <property type="entry name" value="RNA_pol_sigma_r2"/>
</dbReference>